<dbReference type="SUPFAM" id="SSF52218">
    <property type="entry name" value="Flavoproteins"/>
    <property type="match status" value="1"/>
</dbReference>
<dbReference type="GO" id="GO:0046872">
    <property type="term" value="F:metal ion binding"/>
    <property type="evidence" value="ECO:0007669"/>
    <property type="project" value="UniProtKB-KW"/>
</dbReference>
<dbReference type="PROSITE" id="PS00198">
    <property type="entry name" value="4FE4S_FER_1"/>
    <property type="match status" value="1"/>
</dbReference>
<dbReference type="Proteomes" id="UP000265643">
    <property type="component" value="Unassembled WGS sequence"/>
</dbReference>
<dbReference type="InterPro" id="IPR017896">
    <property type="entry name" value="4Fe4S_Fe-S-bd"/>
</dbReference>
<accession>A0A391PCD5</accession>
<gene>
    <name evidence="5" type="ORF">KGMB01110_19150</name>
</gene>
<dbReference type="Pfam" id="PF13187">
    <property type="entry name" value="Fer4_9"/>
    <property type="match status" value="1"/>
</dbReference>
<dbReference type="PROSITE" id="PS51379">
    <property type="entry name" value="4FE4S_FER_2"/>
    <property type="match status" value="2"/>
</dbReference>
<evidence type="ECO:0000256" key="1">
    <source>
        <dbReference type="ARBA" id="ARBA00022723"/>
    </source>
</evidence>
<dbReference type="InterPro" id="IPR047964">
    <property type="entry name" value="EFR1-like"/>
</dbReference>
<dbReference type="GO" id="GO:0051536">
    <property type="term" value="F:iron-sulfur cluster binding"/>
    <property type="evidence" value="ECO:0007669"/>
    <property type="project" value="UniProtKB-KW"/>
</dbReference>
<proteinExistence type="predicted"/>
<dbReference type="NCBIfam" id="NF038196">
    <property type="entry name" value="ferrodoxin_EFR1"/>
    <property type="match status" value="1"/>
</dbReference>
<sequence length="252" mass="28510">MILCFSGTGNSRYIAKKIAVELQDEIVDVNAKIKAVDYSPIKTGENVVVVTPTYAWRIPRIVSDWLFKTKLLSAKRIWFVMNCGSEIGNASKYNRSLAEQKHLCYMGTSQILMPENYIAMFDAPQAEEARKIVKNAEPTIVDTIACIKTEQPFPVPRNNLYDRFMSGPVNPIFYQFFVKATAFQTDNTCIGCGQCVKNCPKNNIALENGKPIWGNQCTHCMACICYCPTEAIEYGKKSIGKPRYHFEQLKME</sequence>
<evidence type="ECO:0000313" key="6">
    <source>
        <dbReference type="Proteomes" id="UP000265643"/>
    </source>
</evidence>
<feature type="domain" description="4Fe-4S ferredoxin-type" evidence="4">
    <location>
        <begin position="210"/>
        <end position="237"/>
    </location>
</feature>
<evidence type="ECO:0000256" key="3">
    <source>
        <dbReference type="ARBA" id="ARBA00023014"/>
    </source>
</evidence>
<dbReference type="Gene3D" id="3.40.50.360">
    <property type="match status" value="1"/>
</dbReference>
<keyword evidence="6" id="KW-1185">Reference proteome</keyword>
<dbReference type="EMBL" id="BHGK01000001">
    <property type="protein sequence ID" value="GCA67479.1"/>
    <property type="molecule type" value="Genomic_DNA"/>
</dbReference>
<evidence type="ECO:0000259" key="4">
    <source>
        <dbReference type="PROSITE" id="PS51379"/>
    </source>
</evidence>
<dbReference type="InterPro" id="IPR029039">
    <property type="entry name" value="Flavoprotein-like_sf"/>
</dbReference>
<name>A0A391PCD5_9FIRM</name>
<dbReference type="AlphaFoldDB" id="A0A391PCD5"/>
<keyword evidence="1" id="KW-0479">Metal-binding</keyword>
<evidence type="ECO:0000313" key="5">
    <source>
        <dbReference type="EMBL" id="GCA67479.1"/>
    </source>
</evidence>
<organism evidence="5 6">
    <name type="scientific">Mediterraneibacter butyricigenes</name>
    <dbReference type="NCBI Taxonomy" id="2316025"/>
    <lineage>
        <taxon>Bacteria</taxon>
        <taxon>Bacillati</taxon>
        <taxon>Bacillota</taxon>
        <taxon>Clostridia</taxon>
        <taxon>Lachnospirales</taxon>
        <taxon>Lachnospiraceae</taxon>
        <taxon>Mediterraneibacter</taxon>
    </lineage>
</organism>
<dbReference type="Gene3D" id="3.30.70.20">
    <property type="match status" value="1"/>
</dbReference>
<dbReference type="InterPro" id="IPR026816">
    <property type="entry name" value="Flavodoxin_dom"/>
</dbReference>
<keyword evidence="3" id="KW-0411">Iron-sulfur</keyword>
<dbReference type="SUPFAM" id="SSF54862">
    <property type="entry name" value="4Fe-4S ferredoxins"/>
    <property type="match status" value="1"/>
</dbReference>
<protein>
    <submittedName>
        <fullName evidence="5">Flavodoxin</fullName>
    </submittedName>
</protein>
<reference evidence="6" key="1">
    <citation type="submission" date="2018-09" db="EMBL/GenBank/DDBJ databases">
        <title>Draft Genome Sequence of Mediterraneibacter sp. KCTC 15684.</title>
        <authorList>
            <person name="Kim J.S."/>
            <person name="Han K.I."/>
            <person name="Suh M.K."/>
            <person name="Lee K.C."/>
            <person name="Eom M.K."/>
            <person name="Lee J.H."/>
            <person name="Park S.H."/>
            <person name="Kang S.W."/>
            <person name="Park J.E."/>
            <person name="Oh B.S."/>
            <person name="Yu S.Y."/>
            <person name="Choi S.H."/>
            <person name="Lee D.H."/>
            <person name="Yoon H."/>
            <person name="Kim B."/>
            <person name="Yang S.J."/>
            <person name="Lee J.S."/>
        </authorList>
    </citation>
    <scope>NUCLEOTIDE SEQUENCE [LARGE SCALE GENOMIC DNA]</scope>
    <source>
        <strain evidence="6">KCTC 15684</strain>
    </source>
</reference>
<comment type="caution">
    <text evidence="5">The sequence shown here is derived from an EMBL/GenBank/DDBJ whole genome shotgun (WGS) entry which is preliminary data.</text>
</comment>
<feature type="domain" description="4Fe-4S ferredoxin-type" evidence="4">
    <location>
        <begin position="179"/>
        <end position="209"/>
    </location>
</feature>
<dbReference type="Pfam" id="PF12724">
    <property type="entry name" value="Flavodoxin_5"/>
    <property type="match status" value="1"/>
</dbReference>
<evidence type="ECO:0000256" key="2">
    <source>
        <dbReference type="ARBA" id="ARBA00023004"/>
    </source>
</evidence>
<dbReference type="RefSeq" id="WP_119298154.1">
    <property type="nucleotide sequence ID" value="NZ_BHGK01000001.1"/>
</dbReference>
<dbReference type="InterPro" id="IPR017900">
    <property type="entry name" value="4Fe4S_Fe_S_CS"/>
</dbReference>
<keyword evidence="2" id="KW-0408">Iron</keyword>